<name>A0A1C2IAD8_ACITH</name>
<feature type="signal peptide" evidence="1">
    <location>
        <begin position="1"/>
        <end position="31"/>
    </location>
</feature>
<dbReference type="Gene3D" id="3.30.310.70">
    <property type="entry name" value="TT1751-like domain"/>
    <property type="match status" value="1"/>
</dbReference>
<dbReference type="AlphaFoldDB" id="A0A1C2IAD8"/>
<dbReference type="InterPro" id="IPR005180">
    <property type="entry name" value="DUF302"/>
</dbReference>
<feature type="chain" id="PRO_5008663528" description="DUF302 domain-containing protein" evidence="1">
    <location>
        <begin position="32"/>
        <end position="169"/>
    </location>
</feature>
<keyword evidence="1" id="KW-0732">Signal</keyword>
<keyword evidence="4" id="KW-1185">Reference proteome</keyword>
<comment type="caution">
    <text evidence="3">The sequence shown here is derived from an EMBL/GenBank/DDBJ whole genome shotgun (WGS) entry which is preliminary data.</text>
</comment>
<reference evidence="3" key="1">
    <citation type="journal article" date="2016" name="Int. J. Mol. Sci.">
        <title>Comparative genomics of the extreme acidophile Acidithiobacillus thiooxidans reveals intraspecific divergence and niche adaptation.</title>
        <authorList>
            <person name="Zhang X."/>
            <person name="Feng X."/>
            <person name="Tao J."/>
            <person name="Ma L."/>
            <person name="Xiao Y."/>
            <person name="Liang Y."/>
            <person name="Liu X."/>
            <person name="Yin H."/>
        </authorList>
    </citation>
    <scope>NUCLEOTIDE SEQUENCE [LARGE SCALE GENOMIC DNA]</scope>
    <source>
        <strain evidence="3">DXS-W</strain>
    </source>
</reference>
<protein>
    <recommendedName>
        <fullName evidence="2">DUF302 domain-containing protein</fullName>
    </recommendedName>
</protein>
<dbReference type="InterPro" id="IPR035923">
    <property type="entry name" value="TT1751-like_sf"/>
</dbReference>
<evidence type="ECO:0000313" key="3">
    <source>
        <dbReference type="EMBL" id="OCX72933.1"/>
    </source>
</evidence>
<dbReference type="SUPFAM" id="SSF103247">
    <property type="entry name" value="TT1751-like"/>
    <property type="match status" value="1"/>
</dbReference>
<sequence>MKSKEKLVITRLSRVISLFALLVVGTLSASAADMYVETLPVPMSKASGEIQKALATHHFKVVMHIDILKRIEAKQSILHIQNLNPEKFQDVQAMVFCNPVLFSDLLSANWRSAAVCPLNLTIYGKGNQTTIAYPERAAFTNGTAASKVGAKIDHLVIAALRSIPGAASK</sequence>
<accession>A0A1C2IAD8</accession>
<organism evidence="3 4">
    <name type="scientific">Acidithiobacillus thiooxidans</name>
    <name type="common">Thiobacillus thiooxidans</name>
    <dbReference type="NCBI Taxonomy" id="930"/>
    <lineage>
        <taxon>Bacteria</taxon>
        <taxon>Pseudomonadati</taxon>
        <taxon>Pseudomonadota</taxon>
        <taxon>Acidithiobacillia</taxon>
        <taxon>Acidithiobacillales</taxon>
        <taxon>Acidithiobacillaceae</taxon>
        <taxon>Acidithiobacillus</taxon>
    </lineage>
</organism>
<proteinExistence type="predicted"/>
<feature type="domain" description="DUF302" evidence="2">
    <location>
        <begin position="87"/>
        <end position="133"/>
    </location>
</feature>
<dbReference type="Pfam" id="PF03625">
    <property type="entry name" value="DUF302"/>
    <property type="match status" value="1"/>
</dbReference>
<dbReference type="EMBL" id="LWRY01000095">
    <property type="protein sequence ID" value="OCX72933.1"/>
    <property type="molecule type" value="Genomic_DNA"/>
</dbReference>
<dbReference type="Proteomes" id="UP000095008">
    <property type="component" value="Unassembled WGS sequence"/>
</dbReference>
<evidence type="ECO:0000256" key="1">
    <source>
        <dbReference type="SAM" id="SignalP"/>
    </source>
</evidence>
<evidence type="ECO:0000259" key="2">
    <source>
        <dbReference type="Pfam" id="PF03625"/>
    </source>
</evidence>
<gene>
    <name evidence="3" type="ORF">A6M23_08840</name>
</gene>
<evidence type="ECO:0000313" key="4">
    <source>
        <dbReference type="Proteomes" id="UP000095008"/>
    </source>
</evidence>